<evidence type="ECO:0000313" key="1">
    <source>
        <dbReference type="EMBL" id="KAF5555127.1"/>
    </source>
</evidence>
<gene>
    <name evidence="1" type="ORF">FMEXI_1647</name>
</gene>
<comment type="caution">
    <text evidence="1">The sequence shown here is derived from an EMBL/GenBank/DDBJ whole genome shotgun (WGS) entry which is preliminary data.</text>
</comment>
<protein>
    <submittedName>
        <fullName evidence="1">Arginine deiminase type-3</fullName>
    </submittedName>
</protein>
<sequence>MALNLHIPPCIRSPAEPQHTPPVDQPLRIQIEGPLSSIKKLLPGVEWQLQGVFRPSLQAAGPELARVAFRTIYGHDIRPEIDGDMVVRDEYLGWVQEDPRPWTIDYYGVTFDHLVPAGERDPEVLQINIIEMEEDEGAYAKEHLPFAVDPAEYSGRKMPQTHPRHARNERSSRAIMQTCQRTVAMKFPFMLISSAVAAGRCGLALCDRQLRYEERHSRPA</sequence>
<dbReference type="EMBL" id="JAAOAM010000038">
    <property type="protein sequence ID" value="KAF5555127.1"/>
    <property type="molecule type" value="Genomic_DNA"/>
</dbReference>
<organism evidence="1 2">
    <name type="scientific">Fusarium mexicanum</name>
    <dbReference type="NCBI Taxonomy" id="751941"/>
    <lineage>
        <taxon>Eukaryota</taxon>
        <taxon>Fungi</taxon>
        <taxon>Dikarya</taxon>
        <taxon>Ascomycota</taxon>
        <taxon>Pezizomycotina</taxon>
        <taxon>Sordariomycetes</taxon>
        <taxon>Hypocreomycetidae</taxon>
        <taxon>Hypocreales</taxon>
        <taxon>Nectriaceae</taxon>
        <taxon>Fusarium</taxon>
        <taxon>Fusarium fujikuroi species complex</taxon>
    </lineage>
</organism>
<dbReference type="Proteomes" id="UP000522262">
    <property type="component" value="Unassembled WGS sequence"/>
</dbReference>
<reference evidence="1 2" key="1">
    <citation type="submission" date="2020-05" db="EMBL/GenBank/DDBJ databases">
        <title>Identification and distribution of gene clusters putatively required for synthesis of sphingolipid metabolism inhibitors in phylogenetically diverse species of the filamentous fungus Fusarium.</title>
        <authorList>
            <person name="Kim H.-S."/>
            <person name="Busman M."/>
            <person name="Brown D.W."/>
            <person name="Divon H."/>
            <person name="Uhlig S."/>
            <person name="Proctor R.H."/>
        </authorList>
    </citation>
    <scope>NUCLEOTIDE SEQUENCE [LARGE SCALE GENOMIC DNA]</scope>
    <source>
        <strain evidence="1 2">NRRL 53147</strain>
    </source>
</reference>
<proteinExistence type="predicted"/>
<keyword evidence="2" id="KW-1185">Reference proteome</keyword>
<dbReference type="AlphaFoldDB" id="A0A8H5N733"/>
<name>A0A8H5N733_9HYPO</name>
<evidence type="ECO:0000313" key="2">
    <source>
        <dbReference type="Proteomes" id="UP000522262"/>
    </source>
</evidence>
<accession>A0A8H5N733</accession>